<dbReference type="InterPro" id="IPR002305">
    <property type="entry name" value="aa-tRNA-synth_Ic"/>
</dbReference>
<evidence type="ECO:0000313" key="9">
    <source>
        <dbReference type="Proteomes" id="UP001359559"/>
    </source>
</evidence>
<sequence>MFRLKRKDEETKDSASFEIKGDRTHTQIASSICAPTRTLLFTHSTKLFKPFPDSFSLQFTKTTCTLQQQQPRPNIIQILKQRGLVESITSNTLKTSSSSFSLKVYCGFDPTVESLHLGNLLGIIVLSWFHRCGHRAVALIGGATTRVGDPSGKSLERPELDADNLEKNILGIS</sequence>
<keyword evidence="2 7" id="KW-0547">Nucleotide-binding</keyword>
<dbReference type="Proteomes" id="UP001359559">
    <property type="component" value="Unassembled WGS sequence"/>
</dbReference>
<dbReference type="SUPFAM" id="SSF52374">
    <property type="entry name" value="Nucleotidylyl transferase"/>
    <property type="match status" value="1"/>
</dbReference>
<comment type="caution">
    <text evidence="8">The sequence shown here is derived from an EMBL/GenBank/DDBJ whole genome shotgun (WGS) entry which is preliminary data.</text>
</comment>
<dbReference type="InterPro" id="IPR014729">
    <property type="entry name" value="Rossmann-like_a/b/a_fold"/>
</dbReference>
<dbReference type="EMBL" id="JAYKXN010000003">
    <property type="protein sequence ID" value="KAK7300817.1"/>
    <property type="molecule type" value="Genomic_DNA"/>
</dbReference>
<proteinExistence type="inferred from homology"/>
<dbReference type="Gene3D" id="3.40.50.620">
    <property type="entry name" value="HUPs"/>
    <property type="match status" value="1"/>
</dbReference>
<evidence type="ECO:0000256" key="4">
    <source>
        <dbReference type="ARBA" id="ARBA00022917"/>
    </source>
</evidence>
<dbReference type="PANTHER" id="PTHR11766">
    <property type="entry name" value="TYROSYL-TRNA SYNTHETASE"/>
    <property type="match status" value="1"/>
</dbReference>
<keyword evidence="5 7" id="KW-0030">Aminoacyl-tRNA synthetase</keyword>
<evidence type="ECO:0000256" key="5">
    <source>
        <dbReference type="ARBA" id="ARBA00023146"/>
    </source>
</evidence>
<keyword evidence="1 7" id="KW-0436">Ligase</keyword>
<dbReference type="InterPro" id="IPR024088">
    <property type="entry name" value="Tyr-tRNA-ligase_bac-type"/>
</dbReference>
<dbReference type="GO" id="GO:0005739">
    <property type="term" value="C:mitochondrion"/>
    <property type="evidence" value="ECO:0007669"/>
    <property type="project" value="TreeGrafter"/>
</dbReference>
<evidence type="ECO:0000256" key="2">
    <source>
        <dbReference type="ARBA" id="ARBA00022741"/>
    </source>
</evidence>
<reference evidence="8 9" key="1">
    <citation type="submission" date="2024-01" db="EMBL/GenBank/DDBJ databases">
        <title>The genomes of 5 underutilized Papilionoideae crops provide insights into root nodulation and disease resistance.</title>
        <authorList>
            <person name="Yuan L."/>
        </authorList>
    </citation>
    <scope>NUCLEOTIDE SEQUENCE [LARGE SCALE GENOMIC DNA]</scope>
    <source>
        <strain evidence="8">LY-2023</strain>
        <tissue evidence="8">Leaf</tissue>
    </source>
</reference>
<evidence type="ECO:0000256" key="6">
    <source>
        <dbReference type="ARBA" id="ARBA00048248"/>
    </source>
</evidence>
<evidence type="ECO:0000256" key="7">
    <source>
        <dbReference type="RuleBase" id="RU363036"/>
    </source>
</evidence>
<evidence type="ECO:0000256" key="1">
    <source>
        <dbReference type="ARBA" id="ARBA00022598"/>
    </source>
</evidence>
<dbReference type="GO" id="GO:0004831">
    <property type="term" value="F:tyrosine-tRNA ligase activity"/>
    <property type="evidence" value="ECO:0007669"/>
    <property type="project" value="UniProtKB-EC"/>
</dbReference>
<keyword evidence="9" id="KW-1185">Reference proteome</keyword>
<dbReference type="GO" id="GO:0005829">
    <property type="term" value="C:cytosol"/>
    <property type="evidence" value="ECO:0007669"/>
    <property type="project" value="TreeGrafter"/>
</dbReference>
<organism evidence="8 9">
    <name type="scientific">Clitoria ternatea</name>
    <name type="common">Butterfly pea</name>
    <dbReference type="NCBI Taxonomy" id="43366"/>
    <lineage>
        <taxon>Eukaryota</taxon>
        <taxon>Viridiplantae</taxon>
        <taxon>Streptophyta</taxon>
        <taxon>Embryophyta</taxon>
        <taxon>Tracheophyta</taxon>
        <taxon>Spermatophyta</taxon>
        <taxon>Magnoliopsida</taxon>
        <taxon>eudicotyledons</taxon>
        <taxon>Gunneridae</taxon>
        <taxon>Pentapetalae</taxon>
        <taxon>rosids</taxon>
        <taxon>fabids</taxon>
        <taxon>Fabales</taxon>
        <taxon>Fabaceae</taxon>
        <taxon>Papilionoideae</taxon>
        <taxon>50 kb inversion clade</taxon>
        <taxon>NPAAA clade</taxon>
        <taxon>indigoferoid/millettioid clade</taxon>
        <taxon>Phaseoleae</taxon>
        <taxon>Clitoria</taxon>
    </lineage>
</organism>
<dbReference type="GO" id="GO:0006418">
    <property type="term" value="P:tRNA aminoacylation for protein translation"/>
    <property type="evidence" value="ECO:0007669"/>
    <property type="project" value="InterPro"/>
</dbReference>
<accession>A0AAN9JMY6</accession>
<dbReference type="GO" id="GO:0009570">
    <property type="term" value="C:chloroplast stroma"/>
    <property type="evidence" value="ECO:0007669"/>
    <property type="project" value="TreeGrafter"/>
</dbReference>
<dbReference type="GO" id="GO:0005524">
    <property type="term" value="F:ATP binding"/>
    <property type="evidence" value="ECO:0007669"/>
    <property type="project" value="UniProtKB-KW"/>
</dbReference>
<evidence type="ECO:0008006" key="10">
    <source>
        <dbReference type="Google" id="ProtNLM"/>
    </source>
</evidence>
<comment type="similarity">
    <text evidence="7">Belongs to the class-I aminoacyl-tRNA synthetase family.</text>
</comment>
<dbReference type="Pfam" id="PF00579">
    <property type="entry name" value="tRNA-synt_1b"/>
    <property type="match status" value="1"/>
</dbReference>
<protein>
    <recommendedName>
        <fullName evidence="10">Tyrosine--tRNA ligase</fullName>
    </recommendedName>
</protein>
<keyword evidence="4 7" id="KW-0648">Protein biosynthesis</keyword>
<dbReference type="PANTHER" id="PTHR11766:SF0">
    <property type="entry name" value="TYROSINE--TRNA LIGASE, MITOCHONDRIAL"/>
    <property type="match status" value="1"/>
</dbReference>
<comment type="catalytic activity">
    <reaction evidence="6">
        <text>tRNA(Tyr) + L-tyrosine + ATP = L-tyrosyl-tRNA(Tyr) + AMP + diphosphate + H(+)</text>
        <dbReference type="Rhea" id="RHEA:10220"/>
        <dbReference type="Rhea" id="RHEA-COMP:9706"/>
        <dbReference type="Rhea" id="RHEA-COMP:9707"/>
        <dbReference type="ChEBI" id="CHEBI:15378"/>
        <dbReference type="ChEBI" id="CHEBI:30616"/>
        <dbReference type="ChEBI" id="CHEBI:33019"/>
        <dbReference type="ChEBI" id="CHEBI:58315"/>
        <dbReference type="ChEBI" id="CHEBI:78442"/>
        <dbReference type="ChEBI" id="CHEBI:78536"/>
        <dbReference type="ChEBI" id="CHEBI:456215"/>
        <dbReference type="EC" id="6.1.1.1"/>
    </reaction>
</comment>
<keyword evidence="3 7" id="KW-0067">ATP-binding</keyword>
<name>A0AAN9JMY6_CLITE</name>
<evidence type="ECO:0000256" key="3">
    <source>
        <dbReference type="ARBA" id="ARBA00022840"/>
    </source>
</evidence>
<evidence type="ECO:0000313" key="8">
    <source>
        <dbReference type="EMBL" id="KAK7300817.1"/>
    </source>
</evidence>
<gene>
    <name evidence="8" type="ORF">RJT34_11668</name>
</gene>
<dbReference type="AlphaFoldDB" id="A0AAN9JMY6"/>